<dbReference type="InterPro" id="IPR020590">
    <property type="entry name" value="Guanylate_kinase_CS"/>
</dbReference>
<sequence length="184" mass="21026">MNTNSVVVLVGPSGVGKDTLIDLIVARSEYCRFPVYTTRLVRDGEIDGVHYNFISHTHFAQLFDNNSLLERFEVEGNFYGLCLDDLKIALAKNKKLITHMSIEGLVKLKESGVKLTSIWIQSPYPGAVMKRLRKRGLSEKEIVTRINHESTEEKFESLFDHTIVNHDYQQEQVAISIINFLNKK</sequence>
<dbReference type="Pfam" id="PF00625">
    <property type="entry name" value="Guanylate_kin"/>
    <property type="match status" value="1"/>
</dbReference>
<evidence type="ECO:0000256" key="2">
    <source>
        <dbReference type="ARBA" id="ARBA00022679"/>
    </source>
</evidence>
<keyword evidence="3" id="KW-0418">Kinase</keyword>
<dbReference type="PANTHER" id="PTHR23117:SF13">
    <property type="entry name" value="GUANYLATE KINASE"/>
    <property type="match status" value="1"/>
</dbReference>
<evidence type="ECO:0000256" key="1">
    <source>
        <dbReference type="ARBA" id="ARBA00005790"/>
    </source>
</evidence>
<dbReference type="InterPro" id="IPR027417">
    <property type="entry name" value="P-loop_NTPase"/>
</dbReference>
<evidence type="ECO:0000259" key="4">
    <source>
        <dbReference type="PROSITE" id="PS50052"/>
    </source>
</evidence>
<dbReference type="Gene3D" id="3.40.50.300">
    <property type="entry name" value="P-loop containing nucleotide triphosphate hydrolases"/>
    <property type="match status" value="1"/>
</dbReference>
<keyword evidence="2" id="KW-0808">Transferase</keyword>
<dbReference type="Proteomes" id="UP000699691">
    <property type="component" value="Unassembled WGS sequence"/>
</dbReference>
<gene>
    <name evidence="5" type="ORF">KC573_03855</name>
</gene>
<accession>A0A955LXD1</accession>
<dbReference type="InterPro" id="IPR008144">
    <property type="entry name" value="Guanylate_kin-like_dom"/>
</dbReference>
<proteinExistence type="inferred from homology"/>
<protein>
    <recommendedName>
        <fullName evidence="4">Guanylate kinase-like domain-containing protein</fullName>
    </recommendedName>
</protein>
<dbReference type="PANTHER" id="PTHR23117">
    <property type="entry name" value="GUANYLATE KINASE-RELATED"/>
    <property type="match status" value="1"/>
</dbReference>
<evidence type="ECO:0000313" key="6">
    <source>
        <dbReference type="Proteomes" id="UP000699691"/>
    </source>
</evidence>
<feature type="domain" description="Guanylate kinase-like" evidence="4">
    <location>
        <begin position="4"/>
        <end position="182"/>
    </location>
</feature>
<dbReference type="SUPFAM" id="SSF52540">
    <property type="entry name" value="P-loop containing nucleoside triphosphate hydrolases"/>
    <property type="match status" value="1"/>
</dbReference>
<comment type="caution">
    <text evidence="5">The sequence shown here is derived from an EMBL/GenBank/DDBJ whole genome shotgun (WGS) entry which is preliminary data.</text>
</comment>
<dbReference type="GO" id="GO:0004385">
    <property type="term" value="F:GMP kinase activity"/>
    <property type="evidence" value="ECO:0007669"/>
    <property type="project" value="TreeGrafter"/>
</dbReference>
<dbReference type="InterPro" id="IPR008145">
    <property type="entry name" value="GK/Ca_channel_bsu"/>
</dbReference>
<dbReference type="AlphaFoldDB" id="A0A955LXD1"/>
<name>A0A955LXD1_UNCKA</name>
<evidence type="ECO:0000256" key="3">
    <source>
        <dbReference type="ARBA" id="ARBA00022777"/>
    </source>
</evidence>
<reference evidence="5" key="1">
    <citation type="submission" date="2020-04" db="EMBL/GenBank/DDBJ databases">
        <authorList>
            <person name="Zhang T."/>
        </authorList>
    </citation>
    <scope>NUCLEOTIDE SEQUENCE</scope>
    <source>
        <strain evidence="5">HKST-UBA02</strain>
    </source>
</reference>
<dbReference type="EMBL" id="JAGQKY010000204">
    <property type="protein sequence ID" value="MCA9397941.1"/>
    <property type="molecule type" value="Genomic_DNA"/>
</dbReference>
<comment type="similarity">
    <text evidence="1">Belongs to the guanylate kinase family.</text>
</comment>
<dbReference type="PROSITE" id="PS00856">
    <property type="entry name" value="GUANYLATE_KINASE_1"/>
    <property type="match status" value="1"/>
</dbReference>
<organism evidence="5 6">
    <name type="scientific">candidate division WWE3 bacterium</name>
    <dbReference type="NCBI Taxonomy" id="2053526"/>
    <lineage>
        <taxon>Bacteria</taxon>
        <taxon>Katanobacteria</taxon>
    </lineage>
</organism>
<dbReference type="GO" id="GO:0005829">
    <property type="term" value="C:cytosol"/>
    <property type="evidence" value="ECO:0007669"/>
    <property type="project" value="TreeGrafter"/>
</dbReference>
<dbReference type="SMART" id="SM00072">
    <property type="entry name" value="GuKc"/>
    <property type="match status" value="1"/>
</dbReference>
<evidence type="ECO:0000313" key="5">
    <source>
        <dbReference type="EMBL" id="MCA9397941.1"/>
    </source>
</evidence>
<reference evidence="5" key="2">
    <citation type="journal article" date="2021" name="Microbiome">
        <title>Successional dynamics and alternative stable states in a saline activated sludge microbial community over 9 years.</title>
        <authorList>
            <person name="Wang Y."/>
            <person name="Ye J."/>
            <person name="Ju F."/>
            <person name="Liu L."/>
            <person name="Boyd J.A."/>
            <person name="Deng Y."/>
            <person name="Parks D.H."/>
            <person name="Jiang X."/>
            <person name="Yin X."/>
            <person name="Woodcroft B.J."/>
            <person name="Tyson G.W."/>
            <person name="Hugenholtz P."/>
            <person name="Polz M.F."/>
            <person name="Zhang T."/>
        </authorList>
    </citation>
    <scope>NUCLEOTIDE SEQUENCE</scope>
    <source>
        <strain evidence="5">HKST-UBA02</strain>
    </source>
</reference>
<dbReference type="PROSITE" id="PS50052">
    <property type="entry name" value="GUANYLATE_KINASE_2"/>
    <property type="match status" value="1"/>
</dbReference>